<keyword evidence="1" id="KW-0479">Metal-binding</keyword>
<evidence type="ECO:0000256" key="3">
    <source>
        <dbReference type="ARBA" id="ARBA00023004"/>
    </source>
</evidence>
<evidence type="ECO:0000256" key="1">
    <source>
        <dbReference type="ARBA" id="ARBA00022723"/>
    </source>
</evidence>
<evidence type="ECO:0000313" key="5">
    <source>
        <dbReference type="EMBL" id="GLI52808.1"/>
    </source>
</evidence>
<keyword evidence="4" id="KW-0411">Iron-sulfur</keyword>
<dbReference type="GO" id="GO:0008168">
    <property type="term" value="F:methyltransferase activity"/>
    <property type="evidence" value="ECO:0007669"/>
    <property type="project" value="InterPro"/>
</dbReference>
<gene>
    <name evidence="5" type="ORF">TISLANDTSLP1_05010</name>
</gene>
<dbReference type="GO" id="GO:0006412">
    <property type="term" value="P:translation"/>
    <property type="evidence" value="ECO:0007669"/>
    <property type="project" value="InterPro"/>
</dbReference>
<organism evidence="5 6">
    <name type="scientific">Thermodesulfovibrio yellowstonii</name>
    <dbReference type="NCBI Taxonomy" id="28262"/>
    <lineage>
        <taxon>Bacteria</taxon>
        <taxon>Pseudomonadati</taxon>
        <taxon>Nitrospirota</taxon>
        <taxon>Thermodesulfovibrionia</taxon>
        <taxon>Thermodesulfovibrionales</taxon>
        <taxon>Thermodesulfovibrionaceae</taxon>
        <taxon>Thermodesulfovibrio</taxon>
    </lineage>
</organism>
<dbReference type="InterPro" id="IPR029063">
    <property type="entry name" value="SAM-dependent_MTases_sf"/>
</dbReference>
<dbReference type="Pfam" id="PF09243">
    <property type="entry name" value="Rsm22"/>
    <property type="match status" value="1"/>
</dbReference>
<comment type="caution">
    <text evidence="5">The sequence shown here is derived from an EMBL/GenBank/DDBJ whole genome shotgun (WGS) entry which is preliminary data.</text>
</comment>
<sequence length="388" mass="45496">MQDLPEFLLKLIFKDKTPTKQQLKNLILKASDLFTFLDSKRPEDYMKNQDFLRGYLAYFVPVNLAKIYSLLKELFRHPLISSNKDLKIVDIGCGPSPAILPVFKLFEEGIISLSYVRYIGVELEERAIQFGREIIERFKPKNLSVNYEFLKADAADVKTYIELKELRPDIMIFSNSLGEIFDNKGLRQEDFIKFIKYFTYHNERFSLIIIEPGTKKSASRLHGLRDSLIRELHLYPYSPCINNFPCPALKANNWCYEERKWIPPEYLSFLSAIGLQINYLKFSYVILRKDGLNIKDTFPEDDIVIKNTSHLLKEKGKSRLWGCWDGKLIDIEKLKRDYIEEDKWLKIKKGCYFSFDNFITLSEKKVRIPISGLVKILYCPEIVSFISL</sequence>
<accession>A0A9W6GCS9</accession>
<dbReference type="AlphaFoldDB" id="A0A9W6GCS9"/>
<name>A0A9W6GCS9_9BACT</name>
<keyword evidence="3" id="KW-0408">Iron</keyword>
<dbReference type="Gene3D" id="3.40.50.150">
    <property type="entry name" value="Vaccinia Virus protein VP39"/>
    <property type="match status" value="1"/>
</dbReference>
<dbReference type="GO" id="GO:0046872">
    <property type="term" value="F:metal ion binding"/>
    <property type="evidence" value="ECO:0007669"/>
    <property type="project" value="UniProtKB-KW"/>
</dbReference>
<protein>
    <submittedName>
        <fullName evidence="5">Uncharacterized protein</fullName>
    </submittedName>
</protein>
<dbReference type="Proteomes" id="UP001144297">
    <property type="component" value="Unassembled WGS sequence"/>
</dbReference>
<keyword evidence="2" id="KW-0809">Transit peptide</keyword>
<evidence type="ECO:0000256" key="2">
    <source>
        <dbReference type="ARBA" id="ARBA00022946"/>
    </source>
</evidence>
<dbReference type="GO" id="GO:0051536">
    <property type="term" value="F:iron-sulfur cluster binding"/>
    <property type="evidence" value="ECO:0007669"/>
    <property type="project" value="UniProtKB-KW"/>
</dbReference>
<keyword evidence="6" id="KW-1185">Reference proteome</keyword>
<dbReference type="InterPro" id="IPR015324">
    <property type="entry name" value="Ribosomal_Rsm22-like"/>
</dbReference>
<reference evidence="5" key="1">
    <citation type="submission" date="2022-12" db="EMBL/GenBank/DDBJ databases">
        <title>Reference genome sequencing for broad-spectrum identification of bacterial and archaeal isolates by mass spectrometry.</title>
        <authorList>
            <person name="Sekiguchi Y."/>
            <person name="Tourlousse D.M."/>
        </authorList>
    </citation>
    <scope>NUCLEOTIDE SEQUENCE</scope>
    <source>
        <strain evidence="5">TSL-P1</strain>
    </source>
</reference>
<dbReference type="SUPFAM" id="SSF53335">
    <property type="entry name" value="S-adenosyl-L-methionine-dependent methyltransferases"/>
    <property type="match status" value="1"/>
</dbReference>
<evidence type="ECO:0000313" key="6">
    <source>
        <dbReference type="Proteomes" id="UP001144297"/>
    </source>
</evidence>
<proteinExistence type="predicted"/>
<evidence type="ECO:0000256" key="4">
    <source>
        <dbReference type="ARBA" id="ARBA00023014"/>
    </source>
</evidence>
<dbReference type="EMBL" id="BSDX01000001">
    <property type="protein sequence ID" value="GLI52808.1"/>
    <property type="molecule type" value="Genomic_DNA"/>
</dbReference>